<evidence type="ECO:0000313" key="3">
    <source>
        <dbReference type="Proteomes" id="UP000023152"/>
    </source>
</evidence>
<dbReference type="AlphaFoldDB" id="X6M8X0"/>
<dbReference type="EMBL" id="ASPP01023474">
    <property type="protein sequence ID" value="ETO10433.1"/>
    <property type="molecule type" value="Genomic_DNA"/>
</dbReference>
<comment type="caution">
    <text evidence="2">The sequence shown here is derived from an EMBL/GenBank/DDBJ whole genome shotgun (WGS) entry which is preliminary data.</text>
</comment>
<reference evidence="2 3" key="1">
    <citation type="journal article" date="2013" name="Curr. Biol.">
        <title>The Genome of the Foraminiferan Reticulomyxa filosa.</title>
        <authorList>
            <person name="Glockner G."/>
            <person name="Hulsmann N."/>
            <person name="Schleicher M."/>
            <person name="Noegel A.A."/>
            <person name="Eichinger L."/>
            <person name="Gallinger C."/>
            <person name="Pawlowski J."/>
            <person name="Sierra R."/>
            <person name="Euteneuer U."/>
            <person name="Pillet L."/>
            <person name="Moustafa A."/>
            <person name="Platzer M."/>
            <person name="Groth M."/>
            <person name="Szafranski K."/>
            <person name="Schliwa M."/>
        </authorList>
    </citation>
    <scope>NUCLEOTIDE SEQUENCE [LARGE SCALE GENOMIC DNA]</scope>
</reference>
<gene>
    <name evidence="2" type="ORF">RFI_26943</name>
</gene>
<evidence type="ECO:0000313" key="2">
    <source>
        <dbReference type="EMBL" id="ETO10433.1"/>
    </source>
</evidence>
<protein>
    <submittedName>
        <fullName evidence="2">Uncharacterized protein</fullName>
    </submittedName>
</protein>
<organism evidence="2 3">
    <name type="scientific">Reticulomyxa filosa</name>
    <dbReference type="NCBI Taxonomy" id="46433"/>
    <lineage>
        <taxon>Eukaryota</taxon>
        <taxon>Sar</taxon>
        <taxon>Rhizaria</taxon>
        <taxon>Retaria</taxon>
        <taxon>Foraminifera</taxon>
        <taxon>Monothalamids</taxon>
        <taxon>Reticulomyxidae</taxon>
        <taxon>Reticulomyxa</taxon>
    </lineage>
</organism>
<keyword evidence="3" id="KW-1185">Reference proteome</keyword>
<proteinExistence type="predicted"/>
<accession>X6M8X0</accession>
<name>X6M8X0_RETFI</name>
<sequence length="131" mass="14592">MPAINSNINKSSRTSPIATFYPSGKIPALPRQGGLEDKEKDLMQNNEQGSVAMILKESANSPFVNSGIDKISVIDDRQGRTDISLHDLINLNKYSPKQLIDKVRMTEDVSKLQTWVISLLQVQQVPNKSKK</sequence>
<feature type="region of interest" description="Disordered" evidence="1">
    <location>
        <begin position="1"/>
        <end position="36"/>
    </location>
</feature>
<evidence type="ECO:0000256" key="1">
    <source>
        <dbReference type="SAM" id="MobiDB-lite"/>
    </source>
</evidence>
<dbReference type="Proteomes" id="UP000023152">
    <property type="component" value="Unassembled WGS sequence"/>
</dbReference>
<feature type="compositionally biased region" description="Polar residues" evidence="1">
    <location>
        <begin position="1"/>
        <end position="17"/>
    </location>
</feature>